<dbReference type="Proteomes" id="UP001149813">
    <property type="component" value="Unassembled WGS sequence"/>
</dbReference>
<reference evidence="6" key="1">
    <citation type="submission" date="2022-07" db="EMBL/GenBank/DDBJ databases">
        <title>Phylogenomic reconstructions and comparative analyses of Kickxellomycotina fungi.</title>
        <authorList>
            <person name="Reynolds N.K."/>
            <person name="Stajich J.E."/>
            <person name="Barry K."/>
            <person name="Grigoriev I.V."/>
            <person name="Crous P."/>
            <person name="Smith M.E."/>
        </authorList>
    </citation>
    <scope>NUCLEOTIDE SEQUENCE</scope>
    <source>
        <strain evidence="6">NBRC 32514</strain>
    </source>
</reference>
<dbReference type="Pfam" id="PF01158">
    <property type="entry name" value="Ribosomal_L36e"/>
    <property type="match status" value="1"/>
</dbReference>
<dbReference type="InterPro" id="IPR000509">
    <property type="entry name" value="Ribosomal_eL36"/>
</dbReference>
<dbReference type="PROSITE" id="PS01190">
    <property type="entry name" value="RIBOSOMAL_L36E"/>
    <property type="match status" value="1"/>
</dbReference>
<evidence type="ECO:0000256" key="4">
    <source>
        <dbReference type="RuleBase" id="RU000665"/>
    </source>
</evidence>
<dbReference type="EMBL" id="JANBOJ010000150">
    <property type="protein sequence ID" value="KAJ1721761.1"/>
    <property type="molecule type" value="Genomic_DNA"/>
</dbReference>
<name>A0A9W7XYL9_9FUNG</name>
<protein>
    <recommendedName>
        <fullName evidence="4">60S ribosomal protein L36</fullName>
    </recommendedName>
</protein>
<dbReference type="AlphaFoldDB" id="A0A9W7XYL9"/>
<organism evidence="6 7">
    <name type="scientific">Coemansia erecta</name>
    <dbReference type="NCBI Taxonomy" id="147472"/>
    <lineage>
        <taxon>Eukaryota</taxon>
        <taxon>Fungi</taxon>
        <taxon>Fungi incertae sedis</taxon>
        <taxon>Zoopagomycota</taxon>
        <taxon>Kickxellomycotina</taxon>
        <taxon>Kickxellomycetes</taxon>
        <taxon>Kickxellales</taxon>
        <taxon>Kickxellaceae</taxon>
        <taxon>Coemansia</taxon>
    </lineage>
</organism>
<keyword evidence="3 4" id="KW-0687">Ribonucleoprotein</keyword>
<dbReference type="Gene3D" id="1.10.10.1760">
    <property type="entry name" value="60S ribosomal protein L36"/>
    <property type="match status" value="1"/>
</dbReference>
<comment type="similarity">
    <text evidence="1 4">Belongs to the eukaryotic ribosomal protein eL36 family.</text>
</comment>
<dbReference type="GO" id="GO:0003735">
    <property type="term" value="F:structural constituent of ribosome"/>
    <property type="evidence" value="ECO:0007669"/>
    <property type="project" value="InterPro"/>
</dbReference>
<dbReference type="FunFam" id="1.10.10.1760:FF:000003">
    <property type="entry name" value="60S ribosomal protein L36"/>
    <property type="match status" value="1"/>
</dbReference>
<evidence type="ECO:0000313" key="6">
    <source>
        <dbReference type="EMBL" id="KAJ1721761.1"/>
    </source>
</evidence>
<comment type="caution">
    <text evidence="6">The sequence shown here is derived from an EMBL/GenBank/DDBJ whole genome shotgun (WGS) entry which is preliminary data.</text>
</comment>
<evidence type="ECO:0000256" key="1">
    <source>
        <dbReference type="ARBA" id="ARBA00006509"/>
    </source>
</evidence>
<dbReference type="InterPro" id="IPR038097">
    <property type="entry name" value="Ribosomal_eL36_sf"/>
</dbReference>
<feature type="region of interest" description="Disordered" evidence="5">
    <location>
        <begin position="13"/>
        <end position="39"/>
    </location>
</feature>
<gene>
    <name evidence="6" type="primary">rpl36</name>
    <name evidence="6" type="ORF">LPJ53_003748</name>
</gene>
<sequence length="104" mass="11760">MAAPIAKSGIAYGANAGHITTRREQKPRAANAKSNNKSKHNVFVRDLIREVAGFAPYERRIMELLKNSRDKRARKLGKKRLGTLRRAKRKVDELSNVIAASRRH</sequence>
<evidence type="ECO:0000313" key="7">
    <source>
        <dbReference type="Proteomes" id="UP001149813"/>
    </source>
</evidence>
<proteinExistence type="inferred from homology"/>
<keyword evidence="2 4" id="KW-0689">Ribosomal protein</keyword>
<dbReference type="GO" id="GO:0006412">
    <property type="term" value="P:translation"/>
    <property type="evidence" value="ECO:0007669"/>
    <property type="project" value="InterPro"/>
</dbReference>
<dbReference type="GO" id="GO:0005840">
    <property type="term" value="C:ribosome"/>
    <property type="evidence" value="ECO:0007669"/>
    <property type="project" value="UniProtKB-KW"/>
</dbReference>
<keyword evidence="7" id="KW-1185">Reference proteome</keyword>
<evidence type="ECO:0000256" key="3">
    <source>
        <dbReference type="ARBA" id="ARBA00023274"/>
    </source>
</evidence>
<accession>A0A9W7XYL9</accession>
<evidence type="ECO:0000256" key="5">
    <source>
        <dbReference type="SAM" id="MobiDB-lite"/>
    </source>
</evidence>
<dbReference type="GO" id="GO:1990904">
    <property type="term" value="C:ribonucleoprotein complex"/>
    <property type="evidence" value="ECO:0007669"/>
    <property type="project" value="UniProtKB-KW"/>
</dbReference>
<evidence type="ECO:0000256" key="2">
    <source>
        <dbReference type="ARBA" id="ARBA00022980"/>
    </source>
</evidence>
<dbReference type="PANTHER" id="PTHR10114">
    <property type="entry name" value="60S RIBOSOMAL PROTEIN L36"/>
    <property type="match status" value="1"/>
</dbReference>
<dbReference type="OrthoDB" id="9616667at2759"/>